<gene>
    <name evidence="2" type="ORF">GCM10007966_03860</name>
</gene>
<dbReference type="EMBL" id="BMOB01000001">
    <property type="protein sequence ID" value="GGI78431.1"/>
    <property type="molecule type" value="Genomic_DNA"/>
</dbReference>
<dbReference type="Pfam" id="PF00497">
    <property type="entry name" value="SBP_bac_3"/>
    <property type="match status" value="1"/>
</dbReference>
<reference evidence="2" key="1">
    <citation type="journal article" date="2014" name="Int. J. Syst. Evol. Microbiol.">
        <title>Complete genome sequence of Corynebacterium casei LMG S-19264T (=DSM 44701T), isolated from a smear-ripened cheese.</title>
        <authorList>
            <consortium name="US DOE Joint Genome Institute (JGI-PGF)"/>
            <person name="Walter F."/>
            <person name="Albersmeier A."/>
            <person name="Kalinowski J."/>
            <person name="Ruckert C."/>
        </authorList>
    </citation>
    <scope>NUCLEOTIDE SEQUENCE</scope>
    <source>
        <strain evidence="2">JCM 13919</strain>
    </source>
</reference>
<dbReference type="OrthoDB" id="6150901at2"/>
<organism evidence="2 3">
    <name type="scientific">Legionella impletisoli</name>
    <dbReference type="NCBI Taxonomy" id="343510"/>
    <lineage>
        <taxon>Bacteria</taxon>
        <taxon>Pseudomonadati</taxon>
        <taxon>Pseudomonadota</taxon>
        <taxon>Gammaproteobacteria</taxon>
        <taxon>Legionellales</taxon>
        <taxon>Legionellaceae</taxon>
        <taxon>Legionella</taxon>
    </lineage>
</organism>
<evidence type="ECO:0000259" key="1">
    <source>
        <dbReference type="Pfam" id="PF00497"/>
    </source>
</evidence>
<dbReference type="Gene3D" id="3.40.190.10">
    <property type="entry name" value="Periplasmic binding protein-like II"/>
    <property type="match status" value="1"/>
</dbReference>
<sequence>MELSMGKFFYKLFILMCLLISSCDLPKDPKQTLEKVKKNHILRIGAIYNPPWVNNNETGIELLLLNQFAKELNAQPKLFYLPESLAMKALIEHQVDVVIGGINENTPWKKEIGLTRPYYKEIYYIGRPEKSSKKSLIAITPANWIKKYLDTENYQIIETISPFSTGLPVAAPQWELENHHYQLITKLHKVNHVIGVPRGENQFLITLEKYLKNQKKQIKHGLRKIKDEANSSI</sequence>
<dbReference type="Proteomes" id="UP000630149">
    <property type="component" value="Unassembled WGS sequence"/>
</dbReference>
<name>A0A917N911_9GAMM</name>
<dbReference type="InterPro" id="IPR001638">
    <property type="entry name" value="Solute-binding_3/MltF_N"/>
</dbReference>
<feature type="domain" description="Solute-binding protein family 3/N-terminal" evidence="1">
    <location>
        <begin position="54"/>
        <end position="217"/>
    </location>
</feature>
<evidence type="ECO:0000313" key="3">
    <source>
        <dbReference type="Proteomes" id="UP000630149"/>
    </source>
</evidence>
<dbReference type="PROSITE" id="PS51257">
    <property type="entry name" value="PROKAR_LIPOPROTEIN"/>
    <property type="match status" value="1"/>
</dbReference>
<accession>A0A917N911</accession>
<dbReference type="SUPFAM" id="SSF53850">
    <property type="entry name" value="Periplasmic binding protein-like II"/>
    <property type="match status" value="1"/>
</dbReference>
<dbReference type="AlphaFoldDB" id="A0A917N911"/>
<keyword evidence="3" id="KW-1185">Reference proteome</keyword>
<comment type="caution">
    <text evidence="2">The sequence shown here is derived from an EMBL/GenBank/DDBJ whole genome shotgun (WGS) entry which is preliminary data.</text>
</comment>
<proteinExistence type="predicted"/>
<reference evidence="2" key="2">
    <citation type="submission" date="2020-09" db="EMBL/GenBank/DDBJ databases">
        <authorList>
            <person name="Sun Q."/>
            <person name="Ohkuma M."/>
        </authorList>
    </citation>
    <scope>NUCLEOTIDE SEQUENCE</scope>
    <source>
        <strain evidence="2">JCM 13919</strain>
    </source>
</reference>
<protein>
    <recommendedName>
        <fullName evidence="1">Solute-binding protein family 3/N-terminal domain-containing protein</fullName>
    </recommendedName>
</protein>
<evidence type="ECO:0000313" key="2">
    <source>
        <dbReference type="EMBL" id="GGI78431.1"/>
    </source>
</evidence>